<dbReference type="SUPFAM" id="SSF53822">
    <property type="entry name" value="Periplasmic binding protein-like I"/>
    <property type="match status" value="1"/>
</dbReference>
<dbReference type="InterPro" id="IPR028082">
    <property type="entry name" value="Peripla_BP_I"/>
</dbReference>
<evidence type="ECO:0000313" key="6">
    <source>
        <dbReference type="Proteomes" id="UP000326546"/>
    </source>
</evidence>
<dbReference type="PANTHER" id="PTHR30036">
    <property type="entry name" value="D-XYLOSE-BINDING PERIPLASMIC PROTEIN"/>
    <property type="match status" value="1"/>
</dbReference>
<sequence length="368" mass="37774">MSGLLIAALTACGSNEQAETNDPAETGPAADGETSTEGDAAGQAGEGESFAIALLLPESKTTRYEAFDRPLFEAAIAEQCPECTVIYSNADQDPAQQQEQAESALAQGIDVMVLDVVDATAGEAIVNNAKGQGVPVVAYDRLVAGADYYVSFDNAAVGELQAQTLLDMLEAEGTTSGDLVMINGSPTDGNAALFKEGAHGVFDASEFNIVAEFDTPDWSPDAAQQWMEGQLSALDMDSVVGVYAANDGTAGGAVTAMKGGGIEPLPPVTGQDAELAGIQRIVAGDQALTIYKAIVPEAEDAATAALALARGETPESSTELEGVPSTLLDPVAVTADNIMDTVVADGFYTVEDICTAEYADACAELGIE</sequence>
<dbReference type="Gene3D" id="3.40.50.2300">
    <property type="match status" value="2"/>
</dbReference>
<evidence type="ECO:0000256" key="1">
    <source>
        <dbReference type="ARBA" id="ARBA00004196"/>
    </source>
</evidence>
<protein>
    <submittedName>
        <fullName evidence="5">Sugar ABC transporter substrate-binding protein</fullName>
    </submittedName>
</protein>
<dbReference type="AlphaFoldDB" id="A0A5J6VAG1"/>
<keyword evidence="2" id="KW-0732">Signal</keyword>
<name>A0A5J6VAG1_9MICO</name>
<reference evidence="5 6" key="1">
    <citation type="submission" date="2019-09" db="EMBL/GenBank/DDBJ databases">
        <title>Serinicoccus pratensis sp. nov., isolated from meadow soil.</title>
        <authorList>
            <person name="Zhang W."/>
        </authorList>
    </citation>
    <scope>NUCLEOTIDE SEQUENCE [LARGE SCALE GENOMIC DNA]</scope>
    <source>
        <strain evidence="5 6">W204</strain>
    </source>
</reference>
<feature type="region of interest" description="Disordered" evidence="3">
    <location>
        <begin position="14"/>
        <end position="43"/>
    </location>
</feature>
<keyword evidence="6" id="KW-1185">Reference proteome</keyword>
<dbReference type="KEGG" id="serw:FY030_10220"/>
<accession>A0A5J6VAG1</accession>
<gene>
    <name evidence="5" type="ORF">FY030_10220</name>
</gene>
<evidence type="ECO:0000313" key="5">
    <source>
        <dbReference type="EMBL" id="QFG70276.1"/>
    </source>
</evidence>
<organism evidence="5 6">
    <name type="scientific">Ornithinimicrobium pratense</name>
    <dbReference type="NCBI Taxonomy" id="2593973"/>
    <lineage>
        <taxon>Bacteria</taxon>
        <taxon>Bacillati</taxon>
        <taxon>Actinomycetota</taxon>
        <taxon>Actinomycetes</taxon>
        <taxon>Micrococcales</taxon>
        <taxon>Ornithinimicrobiaceae</taxon>
        <taxon>Ornithinimicrobium</taxon>
    </lineage>
</organism>
<dbReference type="GO" id="GO:0030288">
    <property type="term" value="C:outer membrane-bounded periplasmic space"/>
    <property type="evidence" value="ECO:0007669"/>
    <property type="project" value="TreeGrafter"/>
</dbReference>
<evidence type="ECO:0000256" key="2">
    <source>
        <dbReference type="ARBA" id="ARBA00022729"/>
    </source>
</evidence>
<dbReference type="InterPro" id="IPR025997">
    <property type="entry name" value="SBP_2_dom"/>
</dbReference>
<dbReference type="Pfam" id="PF13407">
    <property type="entry name" value="Peripla_BP_4"/>
    <property type="match status" value="1"/>
</dbReference>
<dbReference type="Proteomes" id="UP000326546">
    <property type="component" value="Chromosome"/>
</dbReference>
<feature type="domain" description="Periplasmic binding protein" evidence="4">
    <location>
        <begin position="52"/>
        <end position="312"/>
    </location>
</feature>
<dbReference type="PANTHER" id="PTHR30036:SF1">
    <property type="entry name" value="D-XYLOSE-BINDING PERIPLASMIC PROTEIN"/>
    <property type="match status" value="1"/>
</dbReference>
<comment type="subcellular location">
    <subcellularLocation>
        <location evidence="1">Cell envelope</location>
    </subcellularLocation>
</comment>
<evidence type="ECO:0000259" key="4">
    <source>
        <dbReference type="Pfam" id="PF13407"/>
    </source>
</evidence>
<evidence type="ECO:0000256" key="3">
    <source>
        <dbReference type="SAM" id="MobiDB-lite"/>
    </source>
</evidence>
<proteinExistence type="predicted"/>
<dbReference type="EMBL" id="CP044427">
    <property type="protein sequence ID" value="QFG70276.1"/>
    <property type="molecule type" value="Genomic_DNA"/>
</dbReference>
<dbReference type="GO" id="GO:0030246">
    <property type="term" value="F:carbohydrate binding"/>
    <property type="evidence" value="ECO:0007669"/>
    <property type="project" value="TreeGrafter"/>
</dbReference>
<dbReference type="InterPro" id="IPR050555">
    <property type="entry name" value="Bact_Solute-Bind_Prot2"/>
</dbReference>
<dbReference type="OrthoDB" id="9773673at2"/>